<evidence type="ECO:0000313" key="2">
    <source>
        <dbReference type="Proteomes" id="UP000244090"/>
    </source>
</evidence>
<dbReference type="Proteomes" id="UP000244090">
    <property type="component" value="Unassembled WGS sequence"/>
</dbReference>
<proteinExistence type="predicted"/>
<gene>
    <name evidence="1" type="ORF">C8N46_1141</name>
</gene>
<evidence type="ECO:0000313" key="1">
    <source>
        <dbReference type="EMBL" id="PTX58356.1"/>
    </source>
</evidence>
<dbReference type="RefSeq" id="WP_108116790.1">
    <property type="nucleotide sequence ID" value="NZ_QBKT01000014.1"/>
</dbReference>
<accession>A0A2T6BQN5</accession>
<comment type="caution">
    <text evidence="1">The sequence shown here is derived from an EMBL/GenBank/DDBJ whole genome shotgun (WGS) entry which is preliminary data.</text>
</comment>
<protein>
    <submittedName>
        <fullName evidence="1">Uncharacterized protein</fullName>
    </submittedName>
</protein>
<sequence length="63" mass="6965">MKKRNLISLQLNKKSISNLQYEKVVGGATYPCSTGPGVTSVRPYYCKVMCEFPHTADPENCPA</sequence>
<dbReference type="AlphaFoldDB" id="A0A2T6BQN5"/>
<organism evidence="1 2">
    <name type="scientific">Kordia periserrulae</name>
    <dbReference type="NCBI Taxonomy" id="701523"/>
    <lineage>
        <taxon>Bacteria</taxon>
        <taxon>Pseudomonadati</taxon>
        <taxon>Bacteroidota</taxon>
        <taxon>Flavobacteriia</taxon>
        <taxon>Flavobacteriales</taxon>
        <taxon>Flavobacteriaceae</taxon>
        <taxon>Kordia</taxon>
    </lineage>
</organism>
<keyword evidence="2" id="KW-1185">Reference proteome</keyword>
<dbReference type="OrthoDB" id="9933096at2"/>
<dbReference type="EMBL" id="QBKT01000014">
    <property type="protein sequence ID" value="PTX58356.1"/>
    <property type="molecule type" value="Genomic_DNA"/>
</dbReference>
<name>A0A2T6BQN5_9FLAO</name>
<reference evidence="1 2" key="1">
    <citation type="submission" date="2018-04" db="EMBL/GenBank/DDBJ databases">
        <title>Genomic Encyclopedia of Archaeal and Bacterial Type Strains, Phase II (KMG-II): from individual species to whole genera.</title>
        <authorList>
            <person name="Goeker M."/>
        </authorList>
    </citation>
    <scope>NUCLEOTIDE SEQUENCE [LARGE SCALE GENOMIC DNA]</scope>
    <source>
        <strain evidence="1 2">DSM 25731</strain>
    </source>
</reference>